<comment type="caution">
    <text evidence="6">The sequence shown here is derived from an EMBL/GenBank/DDBJ whole genome shotgun (WGS) entry which is preliminary data.</text>
</comment>
<evidence type="ECO:0000256" key="3">
    <source>
        <dbReference type="ARBA" id="ARBA00022989"/>
    </source>
</evidence>
<evidence type="ECO:0000256" key="1">
    <source>
        <dbReference type="ARBA" id="ARBA00004141"/>
    </source>
</evidence>
<dbReference type="InterPro" id="IPR018499">
    <property type="entry name" value="Tetraspanin/Peripherin"/>
</dbReference>
<sequence length="272" mass="30360">MSTPKCEGLISGFLIAANVILFLLSLVLIGASSFILWNRQLLFFLLNNFGTRFFPQNFTIPQDNLNEIAAQIWAVMYPMAGLTLFVGLLLFVATLLAFVGVGLSRPEVLIGHAAVIGLLILMHVILVLIYFINKQLFVGNVRDLMIRTFQNFTTFDNSTTAYFNALISQVWQCCGYNNGSDFRTEGFKFGTTNPAQPFPSVCCRPDSTGNASNQCPANFTGTSYIETGCKFLIEERLITLTDYFANFSFIVMIITVLTFILAVLIFFYTKVN</sequence>
<name>A0A4E0REE9_FASHE</name>
<feature type="transmembrane region" description="Helical" evidence="5">
    <location>
        <begin position="243"/>
        <end position="268"/>
    </location>
</feature>
<feature type="transmembrane region" description="Helical" evidence="5">
    <location>
        <begin position="109"/>
        <end position="132"/>
    </location>
</feature>
<dbReference type="Pfam" id="PF00335">
    <property type="entry name" value="Tetraspanin"/>
    <property type="match status" value="1"/>
</dbReference>
<dbReference type="InterPro" id="IPR008952">
    <property type="entry name" value="Tetraspanin_EC2_sf"/>
</dbReference>
<evidence type="ECO:0008006" key="8">
    <source>
        <dbReference type="Google" id="ProtNLM"/>
    </source>
</evidence>
<dbReference type="SUPFAM" id="SSF48652">
    <property type="entry name" value="Tetraspanin"/>
    <property type="match status" value="1"/>
</dbReference>
<evidence type="ECO:0000256" key="5">
    <source>
        <dbReference type="SAM" id="Phobius"/>
    </source>
</evidence>
<proteinExistence type="predicted"/>
<keyword evidence="4 5" id="KW-0472">Membrane</keyword>
<evidence type="ECO:0000256" key="4">
    <source>
        <dbReference type="ARBA" id="ARBA00023136"/>
    </source>
</evidence>
<keyword evidence="2 5" id="KW-0812">Transmembrane</keyword>
<evidence type="ECO:0000256" key="2">
    <source>
        <dbReference type="ARBA" id="ARBA00022692"/>
    </source>
</evidence>
<comment type="subcellular location">
    <subcellularLocation>
        <location evidence="1">Membrane</location>
        <topology evidence="1">Multi-pass membrane protein</topology>
    </subcellularLocation>
</comment>
<keyword evidence="7" id="KW-1185">Reference proteome</keyword>
<gene>
    <name evidence="6" type="ORF">D915_001957</name>
</gene>
<accession>A0A4E0REE9</accession>
<keyword evidence="3 5" id="KW-1133">Transmembrane helix</keyword>
<evidence type="ECO:0000313" key="6">
    <source>
        <dbReference type="EMBL" id="THD27219.1"/>
    </source>
</evidence>
<dbReference type="EMBL" id="JXXN02000492">
    <property type="protein sequence ID" value="THD27219.1"/>
    <property type="molecule type" value="Genomic_DNA"/>
</dbReference>
<feature type="transmembrane region" description="Helical" evidence="5">
    <location>
        <begin position="12"/>
        <end position="37"/>
    </location>
</feature>
<reference evidence="6" key="1">
    <citation type="submission" date="2019-03" db="EMBL/GenBank/DDBJ databases">
        <title>Improved annotation for the trematode Fasciola hepatica.</title>
        <authorList>
            <person name="Choi Y.-J."/>
            <person name="Martin J."/>
            <person name="Mitreva M."/>
        </authorList>
    </citation>
    <scope>NUCLEOTIDE SEQUENCE [LARGE SCALE GENOMIC DNA]</scope>
</reference>
<dbReference type="AlphaFoldDB" id="A0A4E0REE9"/>
<organism evidence="6 7">
    <name type="scientific">Fasciola hepatica</name>
    <name type="common">Liver fluke</name>
    <dbReference type="NCBI Taxonomy" id="6192"/>
    <lineage>
        <taxon>Eukaryota</taxon>
        <taxon>Metazoa</taxon>
        <taxon>Spiralia</taxon>
        <taxon>Lophotrochozoa</taxon>
        <taxon>Platyhelminthes</taxon>
        <taxon>Trematoda</taxon>
        <taxon>Digenea</taxon>
        <taxon>Plagiorchiida</taxon>
        <taxon>Echinostomata</taxon>
        <taxon>Echinostomatoidea</taxon>
        <taxon>Fasciolidae</taxon>
        <taxon>Fasciola</taxon>
    </lineage>
</organism>
<evidence type="ECO:0000313" key="7">
    <source>
        <dbReference type="Proteomes" id="UP000230066"/>
    </source>
</evidence>
<protein>
    <recommendedName>
        <fullName evidence="8">Tetraspanin</fullName>
    </recommendedName>
</protein>
<dbReference type="Proteomes" id="UP000230066">
    <property type="component" value="Unassembled WGS sequence"/>
</dbReference>
<dbReference type="GO" id="GO:0016020">
    <property type="term" value="C:membrane"/>
    <property type="evidence" value="ECO:0007669"/>
    <property type="project" value="UniProtKB-SubCell"/>
</dbReference>
<feature type="transmembrane region" description="Helical" evidence="5">
    <location>
        <begin position="82"/>
        <end position="103"/>
    </location>
</feature>